<reference evidence="2 3" key="1">
    <citation type="submission" date="2019-11" db="EMBL/GenBank/DDBJ databases">
        <title>Genome sequences of 17 halophilic strains isolated from different environments.</title>
        <authorList>
            <person name="Furrow R.E."/>
        </authorList>
    </citation>
    <scope>NUCLEOTIDE SEQUENCE [LARGE SCALE GENOMIC DNA]</scope>
    <source>
        <strain evidence="2 3">22514_16_FS</strain>
    </source>
</reference>
<feature type="transmembrane region" description="Helical" evidence="1">
    <location>
        <begin position="241"/>
        <end position="261"/>
    </location>
</feature>
<dbReference type="PANTHER" id="PTHR30354">
    <property type="entry name" value="GNT FAMILY GLUCONATE TRANSPORTER"/>
    <property type="match status" value="1"/>
</dbReference>
<keyword evidence="1" id="KW-1133">Transmembrane helix</keyword>
<feature type="transmembrane region" description="Helical" evidence="1">
    <location>
        <begin position="281"/>
        <end position="299"/>
    </location>
</feature>
<evidence type="ECO:0000313" key="3">
    <source>
        <dbReference type="Proteomes" id="UP000468638"/>
    </source>
</evidence>
<dbReference type="NCBIfam" id="TIGR00791">
    <property type="entry name" value="gntP"/>
    <property type="match status" value="1"/>
</dbReference>
<dbReference type="PANTHER" id="PTHR30354:SF11">
    <property type="entry name" value="PERMEASE"/>
    <property type="match status" value="1"/>
</dbReference>
<feature type="transmembrane region" description="Helical" evidence="1">
    <location>
        <begin position="391"/>
        <end position="410"/>
    </location>
</feature>
<feature type="transmembrane region" description="Helical" evidence="1">
    <location>
        <begin position="431"/>
        <end position="455"/>
    </location>
</feature>
<dbReference type="OrthoDB" id="9787129at2"/>
<protein>
    <submittedName>
        <fullName evidence="2">GntP family permease</fullName>
    </submittedName>
</protein>
<accession>A0A6I4ZVY1</accession>
<feature type="transmembrane region" description="Helical" evidence="1">
    <location>
        <begin position="172"/>
        <end position="199"/>
    </location>
</feature>
<dbReference type="PIRSF" id="PIRSF002746">
    <property type="entry name" value="Gluconate_transporter"/>
    <property type="match status" value="1"/>
</dbReference>
<evidence type="ECO:0000313" key="2">
    <source>
        <dbReference type="EMBL" id="MYL34355.1"/>
    </source>
</evidence>
<organism evidence="2 3">
    <name type="scientific">Pontibacillus yanchengensis</name>
    <dbReference type="NCBI Taxonomy" id="462910"/>
    <lineage>
        <taxon>Bacteria</taxon>
        <taxon>Bacillati</taxon>
        <taxon>Bacillota</taxon>
        <taxon>Bacilli</taxon>
        <taxon>Bacillales</taxon>
        <taxon>Bacillaceae</taxon>
        <taxon>Pontibacillus</taxon>
    </lineage>
</organism>
<feature type="transmembrane region" description="Helical" evidence="1">
    <location>
        <begin position="340"/>
        <end position="358"/>
    </location>
</feature>
<feature type="transmembrane region" description="Helical" evidence="1">
    <location>
        <begin position="7"/>
        <end position="24"/>
    </location>
</feature>
<dbReference type="RefSeq" id="WP_160848645.1">
    <property type="nucleotide sequence ID" value="NZ_WMEQ01000008.1"/>
</dbReference>
<dbReference type="Proteomes" id="UP000468638">
    <property type="component" value="Unassembled WGS sequence"/>
</dbReference>
<feature type="transmembrane region" description="Helical" evidence="1">
    <location>
        <begin position="30"/>
        <end position="48"/>
    </location>
</feature>
<dbReference type="InterPro" id="IPR003474">
    <property type="entry name" value="Glcn_transporter"/>
</dbReference>
<dbReference type="Pfam" id="PF02447">
    <property type="entry name" value="GntP_permease"/>
    <property type="match status" value="1"/>
</dbReference>
<feature type="transmembrane region" description="Helical" evidence="1">
    <location>
        <begin position="365"/>
        <end position="385"/>
    </location>
</feature>
<keyword evidence="1" id="KW-0472">Membrane</keyword>
<dbReference type="AlphaFoldDB" id="A0A6I4ZVY1"/>
<dbReference type="GO" id="GO:0005886">
    <property type="term" value="C:plasma membrane"/>
    <property type="evidence" value="ECO:0007669"/>
    <property type="project" value="TreeGrafter"/>
</dbReference>
<comment type="caution">
    <text evidence="2">The sequence shown here is derived from an EMBL/GenBank/DDBJ whole genome shotgun (WGS) entry which is preliminary data.</text>
</comment>
<name>A0A6I4ZVY1_9BACI</name>
<keyword evidence="1" id="KW-0812">Transmembrane</keyword>
<gene>
    <name evidence="2" type="ORF">GLW05_12170</name>
</gene>
<dbReference type="GO" id="GO:0015128">
    <property type="term" value="F:gluconate transmembrane transporter activity"/>
    <property type="evidence" value="ECO:0007669"/>
    <property type="project" value="InterPro"/>
</dbReference>
<feature type="transmembrane region" description="Helical" evidence="1">
    <location>
        <begin position="60"/>
        <end position="81"/>
    </location>
</feature>
<sequence>MDASGGQLILGLIVGVALLVFLVTKTKIHAFLSLIISASVIGLIAGMAPPSVANAITSGFGGTLGSIGIVIGFGVMLGRVMEVAGASERLAYSFVKMLGKKREEWAMALTGYVVSIPIFVDSAFVILTPLVKAISRKTGKSVLALGVSLAIGLVVTHSLVPPTPGPLGVAGIFNVSVGVMILWGLLFSAPLIIVGVLYAKWLGNRIYQLPDETGLDWVRPAQAQNFDEFVEQQEQKDLPSLLTSLSPILIPIVLIFANTVVTALELNEGIFGYLQFLGNPVIAVGIGLIFAIYALIPSLERSEALDRMEEGIKSAGIILLVTGAGGALGKVLRESGAGDYIAEAIVDLSIPLVILPFFVSSFVRLVQGSGTVAMITAASITAPILSGVDGVYMPLAAIGATTGSLLFSYFNDSFYWVVNRMLGIRDTKEQIITWSIPTTLSWAMALILIVVSSMFV</sequence>
<evidence type="ECO:0000256" key="1">
    <source>
        <dbReference type="SAM" id="Phobius"/>
    </source>
</evidence>
<feature type="transmembrane region" description="Helical" evidence="1">
    <location>
        <begin position="311"/>
        <end position="328"/>
    </location>
</feature>
<proteinExistence type="predicted"/>
<feature type="transmembrane region" description="Helical" evidence="1">
    <location>
        <begin position="142"/>
        <end position="160"/>
    </location>
</feature>
<dbReference type="EMBL" id="WMEQ01000008">
    <property type="protein sequence ID" value="MYL34355.1"/>
    <property type="molecule type" value="Genomic_DNA"/>
</dbReference>